<proteinExistence type="predicted"/>
<dbReference type="EMBL" id="JAWDJW010003624">
    <property type="protein sequence ID" value="KAK3076728.1"/>
    <property type="molecule type" value="Genomic_DNA"/>
</dbReference>
<sequence length="382" mass="42839">MLLIPLYLAIFGPFPTVLVAITTLMSAGRHFTHKVQILFGCWAFGWFATDSVDFFHRVPVKHMALALPLFWLLGFALDVCKIEINKYRVQAYSGNSSGPMASNSISASARVPSQPLPPSPTVAGPAVPESLTTPIAVLETAPLPPWPTLKQTPTRDRRRSNSQLKLNIVTTTMDPTAIPMINNQPLDYEPLFTPTLAQRPRGRTMIRRSDVLEARALGIPMAVPCPRSPTESSALPLTDTIPSMTTTSRVQSTSRPANPSQTASEQGCWEEMSFCECCIGAWLTKSKYCPFCTRDLHSSIVIVLERNKQEEKQELKEWMKGLAMPPDFVPFWRAVYLSYKQEKKVFKEVKKNMTKGWADALPRSVSCFEPSEMDFRPRREMV</sequence>
<accession>A0ACC3DJ45</accession>
<dbReference type="Proteomes" id="UP001186974">
    <property type="component" value="Unassembled WGS sequence"/>
</dbReference>
<evidence type="ECO:0000313" key="1">
    <source>
        <dbReference type="EMBL" id="KAK3076728.1"/>
    </source>
</evidence>
<gene>
    <name evidence="1" type="ORF">LTS18_012220</name>
</gene>
<evidence type="ECO:0000313" key="2">
    <source>
        <dbReference type="Proteomes" id="UP001186974"/>
    </source>
</evidence>
<organism evidence="1 2">
    <name type="scientific">Coniosporium uncinatum</name>
    <dbReference type="NCBI Taxonomy" id="93489"/>
    <lineage>
        <taxon>Eukaryota</taxon>
        <taxon>Fungi</taxon>
        <taxon>Dikarya</taxon>
        <taxon>Ascomycota</taxon>
        <taxon>Pezizomycotina</taxon>
        <taxon>Dothideomycetes</taxon>
        <taxon>Dothideomycetes incertae sedis</taxon>
        <taxon>Coniosporium</taxon>
    </lineage>
</organism>
<reference evidence="1" key="1">
    <citation type="submission" date="2024-09" db="EMBL/GenBank/DDBJ databases">
        <title>Black Yeasts Isolated from many extreme environments.</title>
        <authorList>
            <person name="Coleine C."/>
            <person name="Stajich J.E."/>
            <person name="Selbmann L."/>
        </authorList>
    </citation>
    <scope>NUCLEOTIDE SEQUENCE</scope>
    <source>
        <strain evidence="1">CCFEE 5737</strain>
    </source>
</reference>
<comment type="caution">
    <text evidence="1">The sequence shown here is derived from an EMBL/GenBank/DDBJ whole genome shotgun (WGS) entry which is preliminary data.</text>
</comment>
<name>A0ACC3DJ45_9PEZI</name>
<keyword evidence="2" id="KW-1185">Reference proteome</keyword>
<protein>
    <submittedName>
        <fullName evidence="1">Uncharacterized protein</fullName>
    </submittedName>
</protein>